<reference evidence="3" key="1">
    <citation type="submission" date="2018-01" db="EMBL/GenBank/DDBJ databases">
        <title>Draft Genome Sequence of the Radioresistant Bacterium Deinococcus aerius TR0125, Isolated from the Higher Atmosphere above Japan.</title>
        <authorList>
            <person name="Satoh K."/>
            <person name="Arai H."/>
            <person name="Sanzen T."/>
            <person name="Kawaguchi Y."/>
            <person name="Hayashi H."/>
            <person name="Yokobori S."/>
            <person name="Yamagishi A."/>
            <person name="Oono Y."/>
            <person name="Narumi I."/>
        </authorList>
    </citation>
    <scope>NUCLEOTIDE SEQUENCE [LARGE SCALE GENOMIC DNA]</scope>
    <source>
        <strain evidence="3">TR0125</strain>
    </source>
</reference>
<proteinExistence type="predicted"/>
<dbReference type="InterPro" id="IPR050490">
    <property type="entry name" value="Bact_solute-bd_prot1"/>
</dbReference>
<gene>
    <name evidence="2" type="ORF">DAERI_040224</name>
</gene>
<evidence type="ECO:0000313" key="3">
    <source>
        <dbReference type="Proteomes" id="UP000236569"/>
    </source>
</evidence>
<dbReference type="Proteomes" id="UP000236569">
    <property type="component" value="Unassembled WGS sequence"/>
</dbReference>
<dbReference type="OrthoDB" id="9795467at2"/>
<feature type="chain" id="PRO_5014425087" evidence="1">
    <location>
        <begin position="22"/>
        <end position="446"/>
    </location>
</feature>
<organism evidence="2 3">
    <name type="scientific">Deinococcus aerius</name>
    <dbReference type="NCBI Taxonomy" id="200253"/>
    <lineage>
        <taxon>Bacteria</taxon>
        <taxon>Thermotogati</taxon>
        <taxon>Deinococcota</taxon>
        <taxon>Deinococci</taxon>
        <taxon>Deinococcales</taxon>
        <taxon>Deinococcaceae</taxon>
        <taxon>Deinococcus</taxon>
    </lineage>
</organism>
<dbReference type="InterPro" id="IPR006059">
    <property type="entry name" value="SBP"/>
</dbReference>
<name>A0A2I9CUE7_9DEIO</name>
<dbReference type="Gene3D" id="3.40.190.10">
    <property type="entry name" value="Periplasmic binding protein-like II"/>
    <property type="match status" value="2"/>
</dbReference>
<dbReference type="RefSeq" id="WP_103128882.1">
    <property type="nucleotide sequence ID" value="NZ_BFAG01000004.1"/>
</dbReference>
<dbReference type="Pfam" id="PF01547">
    <property type="entry name" value="SBP_bac_1"/>
    <property type="match status" value="1"/>
</dbReference>
<evidence type="ECO:0000256" key="1">
    <source>
        <dbReference type="SAM" id="SignalP"/>
    </source>
</evidence>
<comment type="caution">
    <text evidence="2">The sequence shown here is derived from an EMBL/GenBank/DDBJ whole genome shotgun (WGS) entry which is preliminary data.</text>
</comment>
<protein>
    <submittedName>
        <fullName evidence="2">Extracellular solute-binding protein</fullName>
    </submittedName>
</protein>
<keyword evidence="3" id="KW-1185">Reference proteome</keyword>
<dbReference type="EMBL" id="BFAG01000004">
    <property type="protein sequence ID" value="GBF05464.1"/>
    <property type="molecule type" value="Genomic_DNA"/>
</dbReference>
<sequence>MPRSRFPLVLLTLALGGAAQAATTITIATVNNPDMVTMQKLTPEFNKKYPDINVKWVVLPENELRQKITLDVASGAGSFDIATVGVYEVPIWAKNGWLDPLTPLFQKNPSIAASYKLNDILPSVRGALTVNGQLYAVPFYAESSMTFYNKDLFKKAGLTMPQNPTWQQIQTFASKIHNPSQGVYGICLRGLPGWGENMAFITTMVNTFGGRWYDQNWRAQLNTPAWKNALTFYVNTLKKYGPPGATSNGFTENLTLMSQGKCGMWVDATVAAGFLSDPSSSKIVNSVGFANAPVGPGTPRGSNWFWSWNLAIPKSTKKEDAAFKFLTWATSPEYINLVAKTKGTWAAVPPGTRTSTYTNPNYKKAAGAFSNIVLSSINRADVTRPTKDPVPYTGIQYVSIPQFQALGTRVGQIMAGALSGQTSIDQALKQGQDEANRVAREAGYQK</sequence>
<feature type="signal peptide" evidence="1">
    <location>
        <begin position="1"/>
        <end position="21"/>
    </location>
</feature>
<keyword evidence="1" id="KW-0732">Signal</keyword>
<accession>A0A2I9CUE7</accession>
<evidence type="ECO:0000313" key="2">
    <source>
        <dbReference type="EMBL" id="GBF05464.1"/>
    </source>
</evidence>
<dbReference type="PANTHER" id="PTHR43649:SF12">
    <property type="entry name" value="DIACETYLCHITOBIOSE BINDING PROTEIN DASA"/>
    <property type="match status" value="1"/>
</dbReference>
<dbReference type="CDD" id="cd13585">
    <property type="entry name" value="PBP2_TMBP_like"/>
    <property type="match status" value="1"/>
</dbReference>
<dbReference type="PANTHER" id="PTHR43649">
    <property type="entry name" value="ARABINOSE-BINDING PROTEIN-RELATED"/>
    <property type="match status" value="1"/>
</dbReference>
<dbReference type="AlphaFoldDB" id="A0A2I9CUE7"/>
<dbReference type="SUPFAM" id="SSF53850">
    <property type="entry name" value="Periplasmic binding protein-like II"/>
    <property type="match status" value="1"/>
</dbReference>